<gene>
    <name evidence="4" type="ORF">A3Q56_00915</name>
</gene>
<keyword evidence="5" id="KW-1185">Reference proteome</keyword>
<name>A0A177BAR0_9BILA</name>
<dbReference type="Gene3D" id="1.25.40.20">
    <property type="entry name" value="Ankyrin repeat-containing domain"/>
    <property type="match status" value="1"/>
</dbReference>
<feature type="region of interest" description="Disordered" evidence="3">
    <location>
        <begin position="234"/>
        <end position="260"/>
    </location>
</feature>
<proteinExistence type="predicted"/>
<dbReference type="InterPro" id="IPR036770">
    <property type="entry name" value="Ankyrin_rpt-contain_sf"/>
</dbReference>
<accession>A0A177BAR0</accession>
<organism evidence="4 5">
    <name type="scientific">Intoshia linei</name>
    <dbReference type="NCBI Taxonomy" id="1819745"/>
    <lineage>
        <taxon>Eukaryota</taxon>
        <taxon>Metazoa</taxon>
        <taxon>Spiralia</taxon>
        <taxon>Lophotrochozoa</taxon>
        <taxon>Mesozoa</taxon>
        <taxon>Orthonectida</taxon>
        <taxon>Rhopaluridae</taxon>
        <taxon>Intoshia</taxon>
    </lineage>
</organism>
<dbReference type="InterPro" id="IPR002110">
    <property type="entry name" value="Ankyrin_rpt"/>
</dbReference>
<protein>
    <submittedName>
        <fullName evidence="4">Uncharacterized protein</fullName>
    </submittedName>
</protein>
<dbReference type="AlphaFoldDB" id="A0A177BAR0"/>
<dbReference type="PANTHER" id="PTHR24171">
    <property type="entry name" value="ANKYRIN REPEAT DOMAIN-CONTAINING PROTEIN 39-RELATED"/>
    <property type="match status" value="1"/>
</dbReference>
<sequence>MQDIQLESNLKYPLHKASIENDYNRAVNLVNGGVNVDEIDLKNKTPLFEAVAELLLKSGANVNFVGPNNETSLIYVVISGNAKMLSLLLKYNASKTVKNNTNQTPLELAKNEDIVKLLTGNDDDCNLISYIPHNPANSKTEKLMYILKKKSPPILTQNSIIKKEPIILQPSQLKYKNVSGPKPRLLIQYNPKHKTGTDSKLRIISLNKHQTSNLLSKPDVNKFSTYRSESNVKMESESTASAEYLEPRKRRHVGTDKKTTKKLKKTKIKFDIPFDRHQQVMAQVDEIIKNYSGNIKLKLPPRYEQFRSISDNYTTINNFLDRTSDGHVNFEPKVSPTNLPESMHSFYEEQELNRFEMQIEHFFENEAFCKFSEQQIMRLYMSYSRSLENIKHPFSAMYLTKLKKYTLSEGAIDTLATESSIFAEHTLRSCKLTDKVLNAHLKKLNQKLVKNQEKLINRHKLEANALLESQIMEWKWKFGDMCISCVPKINVIDNFIIYPK</sequence>
<evidence type="ECO:0000256" key="2">
    <source>
        <dbReference type="ARBA" id="ARBA00023043"/>
    </source>
</evidence>
<dbReference type="EMBL" id="LWCA01000060">
    <property type="protein sequence ID" value="OAF71336.1"/>
    <property type="molecule type" value="Genomic_DNA"/>
</dbReference>
<reference evidence="4 5" key="1">
    <citation type="submission" date="2016-04" db="EMBL/GenBank/DDBJ databases">
        <title>The genome of Intoshia linei affirms orthonectids as highly simplified spiralians.</title>
        <authorList>
            <person name="Mikhailov K.V."/>
            <person name="Slusarev G.S."/>
            <person name="Nikitin M.A."/>
            <person name="Logacheva M.D."/>
            <person name="Penin A."/>
            <person name="Aleoshin V."/>
            <person name="Panchin Y.V."/>
        </authorList>
    </citation>
    <scope>NUCLEOTIDE SEQUENCE [LARGE SCALE GENOMIC DNA]</scope>
    <source>
        <strain evidence="4">Intl2013</strain>
        <tissue evidence="4">Whole animal</tissue>
    </source>
</reference>
<dbReference type="Proteomes" id="UP000078046">
    <property type="component" value="Unassembled WGS sequence"/>
</dbReference>
<evidence type="ECO:0000256" key="1">
    <source>
        <dbReference type="ARBA" id="ARBA00022737"/>
    </source>
</evidence>
<evidence type="ECO:0000313" key="5">
    <source>
        <dbReference type="Proteomes" id="UP000078046"/>
    </source>
</evidence>
<comment type="caution">
    <text evidence="4">The sequence shown here is derived from an EMBL/GenBank/DDBJ whole genome shotgun (WGS) entry which is preliminary data.</text>
</comment>
<evidence type="ECO:0000256" key="3">
    <source>
        <dbReference type="SAM" id="MobiDB-lite"/>
    </source>
</evidence>
<dbReference type="Pfam" id="PF12796">
    <property type="entry name" value="Ank_2"/>
    <property type="match status" value="1"/>
</dbReference>
<evidence type="ECO:0000313" key="4">
    <source>
        <dbReference type="EMBL" id="OAF71336.1"/>
    </source>
</evidence>
<dbReference type="SMART" id="SM00248">
    <property type="entry name" value="ANK"/>
    <property type="match status" value="4"/>
</dbReference>
<dbReference type="SUPFAM" id="SSF48403">
    <property type="entry name" value="Ankyrin repeat"/>
    <property type="match status" value="1"/>
</dbReference>
<keyword evidence="2" id="KW-0040">ANK repeat</keyword>
<keyword evidence="1" id="KW-0677">Repeat</keyword>
<dbReference type="OrthoDB" id="19014at2759"/>